<protein>
    <submittedName>
        <fullName evidence="1">Uncharacterized protein</fullName>
    </submittedName>
</protein>
<comment type="caution">
    <text evidence="1">The sequence shown here is derived from an EMBL/GenBank/DDBJ whole genome shotgun (WGS) entry which is preliminary data.</text>
</comment>
<name>A0ABU7UWY0_9CLOT</name>
<dbReference type="Pfam" id="PF20765">
    <property type="entry name" value="Phage_tail_terminator_8"/>
    <property type="match status" value="1"/>
</dbReference>
<sequence>MIAIVDIKHSISKMLIPVGITIYGETNEEKMTKPCLSIDIIPLTHTKQNAEVYDKSTLIDIVYLTDESKKIDNYNMIDALQLIFSKTLDVADRHFTILELNFNIVENILHTQFKINYLDENINTEIVEIMNKLNTNIGE</sequence>
<dbReference type="RefSeq" id="WP_216247924.1">
    <property type="nucleotide sequence ID" value="NZ_JAZHFS010000033.1"/>
</dbReference>
<proteinExistence type="predicted"/>
<gene>
    <name evidence="1" type="ORF">SJI18_21765</name>
</gene>
<evidence type="ECO:0000313" key="1">
    <source>
        <dbReference type="EMBL" id="MEF2114920.1"/>
    </source>
</evidence>
<evidence type="ECO:0000313" key="2">
    <source>
        <dbReference type="Proteomes" id="UP001498469"/>
    </source>
</evidence>
<dbReference type="Proteomes" id="UP001498469">
    <property type="component" value="Unassembled WGS sequence"/>
</dbReference>
<reference evidence="1 2" key="1">
    <citation type="submission" date="2023-11" db="EMBL/GenBank/DDBJ databases">
        <title>Draft genome sequence of a psychrophilic Clostridium strain from permafrost water brine.</title>
        <authorList>
            <person name="Shcherbakova V.A."/>
            <person name="Trubitsyn V.E."/>
            <person name="Zakharyuk A.G."/>
        </authorList>
    </citation>
    <scope>NUCLEOTIDE SEQUENCE [LARGE SCALE GENOMIC DNA]</scope>
    <source>
        <strain evidence="1 2">14F</strain>
    </source>
</reference>
<accession>A0ABU7UWY0</accession>
<organism evidence="1 2">
    <name type="scientific">Clostridium frigoriphilum</name>
    <dbReference type="NCBI Taxonomy" id="443253"/>
    <lineage>
        <taxon>Bacteria</taxon>
        <taxon>Bacillati</taxon>
        <taxon>Bacillota</taxon>
        <taxon>Clostridia</taxon>
        <taxon>Eubacteriales</taxon>
        <taxon>Clostridiaceae</taxon>
        <taxon>Clostridium</taxon>
    </lineage>
</organism>
<dbReference type="InterPro" id="IPR049254">
    <property type="entry name" value="Phage_tail_terminator"/>
</dbReference>
<dbReference type="EMBL" id="JAZHFS010000033">
    <property type="protein sequence ID" value="MEF2114920.1"/>
    <property type="molecule type" value="Genomic_DNA"/>
</dbReference>
<keyword evidence="2" id="KW-1185">Reference proteome</keyword>